<name>A0A4Z2IB46_9TELE</name>
<evidence type="ECO:0000313" key="2">
    <source>
        <dbReference type="Proteomes" id="UP000314294"/>
    </source>
</evidence>
<sequence>MSSLWIASTVLSALPSNLVDSSTRTLPLRDGTDKSFMKDGEGHKRHIYMPKRGSNPAPYLVKEGVVPPLDPRPVGLSTHVHLHHWFDVVARQLAGLDDSDTDLKDVKHHRISLGEPIQRVTAASVLKHLRAPKY</sequence>
<organism evidence="1 2">
    <name type="scientific">Liparis tanakae</name>
    <name type="common">Tanaka's snailfish</name>
    <dbReference type="NCBI Taxonomy" id="230148"/>
    <lineage>
        <taxon>Eukaryota</taxon>
        <taxon>Metazoa</taxon>
        <taxon>Chordata</taxon>
        <taxon>Craniata</taxon>
        <taxon>Vertebrata</taxon>
        <taxon>Euteleostomi</taxon>
        <taxon>Actinopterygii</taxon>
        <taxon>Neopterygii</taxon>
        <taxon>Teleostei</taxon>
        <taxon>Neoteleostei</taxon>
        <taxon>Acanthomorphata</taxon>
        <taxon>Eupercaria</taxon>
        <taxon>Perciformes</taxon>
        <taxon>Cottioidei</taxon>
        <taxon>Cottales</taxon>
        <taxon>Liparidae</taxon>
        <taxon>Liparis</taxon>
    </lineage>
</organism>
<dbReference type="Proteomes" id="UP000314294">
    <property type="component" value="Unassembled WGS sequence"/>
</dbReference>
<keyword evidence="2" id="KW-1185">Reference proteome</keyword>
<dbReference type="AlphaFoldDB" id="A0A4Z2IB46"/>
<protein>
    <submittedName>
        <fullName evidence="1">Uncharacterized protein</fullName>
    </submittedName>
</protein>
<accession>A0A4Z2IB46</accession>
<comment type="caution">
    <text evidence="1">The sequence shown here is derived from an EMBL/GenBank/DDBJ whole genome shotgun (WGS) entry which is preliminary data.</text>
</comment>
<dbReference type="EMBL" id="SRLO01000112">
    <property type="protein sequence ID" value="TNN74622.1"/>
    <property type="molecule type" value="Genomic_DNA"/>
</dbReference>
<proteinExistence type="predicted"/>
<reference evidence="1 2" key="1">
    <citation type="submission" date="2019-03" db="EMBL/GenBank/DDBJ databases">
        <title>First draft genome of Liparis tanakae, snailfish: a comprehensive survey of snailfish specific genes.</title>
        <authorList>
            <person name="Kim W."/>
            <person name="Song I."/>
            <person name="Jeong J.-H."/>
            <person name="Kim D."/>
            <person name="Kim S."/>
            <person name="Ryu S."/>
            <person name="Song J.Y."/>
            <person name="Lee S.K."/>
        </authorList>
    </citation>
    <scope>NUCLEOTIDE SEQUENCE [LARGE SCALE GENOMIC DNA]</scope>
    <source>
        <tissue evidence="1">Muscle</tissue>
    </source>
</reference>
<evidence type="ECO:0000313" key="1">
    <source>
        <dbReference type="EMBL" id="TNN74622.1"/>
    </source>
</evidence>
<gene>
    <name evidence="1" type="ORF">EYF80_015169</name>
</gene>